<evidence type="ECO:0000256" key="2">
    <source>
        <dbReference type="ARBA" id="ARBA00022723"/>
    </source>
</evidence>
<dbReference type="Gene3D" id="3.90.380.10">
    <property type="entry name" value="Naphthalene 1,2-dioxygenase Alpha Subunit, Chain A, domain 1"/>
    <property type="match status" value="1"/>
</dbReference>
<evidence type="ECO:0000256" key="5">
    <source>
        <dbReference type="ARBA" id="ARBA00023014"/>
    </source>
</evidence>
<dbReference type="OrthoDB" id="9800776at2"/>
<dbReference type="InterPro" id="IPR044043">
    <property type="entry name" value="VanA_C_cat"/>
</dbReference>
<reference evidence="7 8" key="1">
    <citation type="submission" date="2016-10" db="EMBL/GenBank/DDBJ databases">
        <authorList>
            <person name="de Groot N.N."/>
        </authorList>
    </citation>
    <scope>NUCLEOTIDE SEQUENCE [LARGE SCALE GENOMIC DNA]</scope>
    <source>
        <strain evidence="7 8">ATCC 35022</strain>
    </source>
</reference>
<dbReference type="AlphaFoldDB" id="A0A1G6DKW2"/>
<dbReference type="EMBL" id="FMXQ01000007">
    <property type="protein sequence ID" value="SDB45814.1"/>
    <property type="molecule type" value="Genomic_DNA"/>
</dbReference>
<dbReference type="Pfam" id="PF19112">
    <property type="entry name" value="VanA_C"/>
    <property type="match status" value="1"/>
</dbReference>
<evidence type="ECO:0000313" key="8">
    <source>
        <dbReference type="Proteomes" id="UP000199071"/>
    </source>
</evidence>
<protein>
    <submittedName>
        <fullName evidence="7">Phenylpropionate dioxygenase, large terminal subunit</fullName>
    </submittedName>
</protein>
<sequence length="330" mass="36953">MLDMLRPYWHPISRDSDVGMEPTRYTLLGEHLVVWRPSPEGDVVVMKDLCIHRGAALSAGAVVDGTIKCAYHGWRYRADGGCAHIPSLPEGAPIPAKARAIAYASRSAYGLIWVCLGETPAPFPGFLETVWDNPDYRSVYVARYDWNASAARVAENAMDFSHFNFVHKGYTELADGPVIKPFEVARQDQGFAYAYDDGHLLREYVIEFPFLVHDRKGVLNPEGGATWSDSDNARAGDVTLLSFLATPVDETLTHIHVLVTRNHALDRDDAEFTGGFDTVMEQDRVIVEGQRPEQIPVDIKEELHLRLPDAASILYRRMLRELNLPASYMP</sequence>
<dbReference type="SUPFAM" id="SSF50022">
    <property type="entry name" value="ISP domain"/>
    <property type="match status" value="1"/>
</dbReference>
<dbReference type="InterPro" id="IPR036922">
    <property type="entry name" value="Rieske_2Fe-2S_sf"/>
</dbReference>
<evidence type="ECO:0000256" key="4">
    <source>
        <dbReference type="ARBA" id="ARBA00023004"/>
    </source>
</evidence>
<dbReference type="Pfam" id="PF00355">
    <property type="entry name" value="Rieske"/>
    <property type="match status" value="1"/>
</dbReference>
<dbReference type="GO" id="GO:0051537">
    <property type="term" value="F:2 iron, 2 sulfur cluster binding"/>
    <property type="evidence" value="ECO:0007669"/>
    <property type="project" value="UniProtKB-KW"/>
</dbReference>
<evidence type="ECO:0000259" key="6">
    <source>
        <dbReference type="PROSITE" id="PS51296"/>
    </source>
</evidence>
<organism evidence="7 8">
    <name type="scientific">Bauldia litoralis</name>
    <dbReference type="NCBI Taxonomy" id="665467"/>
    <lineage>
        <taxon>Bacteria</taxon>
        <taxon>Pseudomonadati</taxon>
        <taxon>Pseudomonadota</taxon>
        <taxon>Alphaproteobacteria</taxon>
        <taxon>Hyphomicrobiales</taxon>
        <taxon>Kaistiaceae</taxon>
        <taxon>Bauldia</taxon>
    </lineage>
</organism>
<keyword evidence="2" id="KW-0479">Metal-binding</keyword>
<keyword evidence="8" id="KW-1185">Reference proteome</keyword>
<proteinExistence type="predicted"/>
<evidence type="ECO:0000256" key="3">
    <source>
        <dbReference type="ARBA" id="ARBA00023002"/>
    </source>
</evidence>
<dbReference type="PANTHER" id="PTHR21266">
    <property type="entry name" value="IRON-SULFUR DOMAIN CONTAINING PROTEIN"/>
    <property type="match status" value="1"/>
</dbReference>
<feature type="domain" description="Rieske" evidence="6">
    <location>
        <begin position="9"/>
        <end position="114"/>
    </location>
</feature>
<dbReference type="InterPro" id="IPR017941">
    <property type="entry name" value="Rieske_2Fe-2S"/>
</dbReference>
<dbReference type="SUPFAM" id="SSF55961">
    <property type="entry name" value="Bet v1-like"/>
    <property type="match status" value="1"/>
</dbReference>
<dbReference type="RefSeq" id="WP_090878363.1">
    <property type="nucleotide sequence ID" value="NZ_FMXQ01000007.1"/>
</dbReference>
<dbReference type="InterPro" id="IPR050584">
    <property type="entry name" value="Cholesterol_7-desaturase"/>
</dbReference>
<gene>
    <name evidence="7" type="ORF">SAMN02982931_03551</name>
</gene>
<keyword evidence="3" id="KW-0560">Oxidoreductase</keyword>
<dbReference type="Gene3D" id="2.102.10.10">
    <property type="entry name" value="Rieske [2Fe-2S] iron-sulphur domain"/>
    <property type="match status" value="1"/>
</dbReference>
<keyword evidence="1" id="KW-0001">2Fe-2S</keyword>
<dbReference type="PANTHER" id="PTHR21266:SF60">
    <property type="entry name" value="3-KETOSTEROID-9-ALPHA-MONOOXYGENASE, OXYGENASE COMPONENT"/>
    <property type="match status" value="1"/>
</dbReference>
<keyword evidence="7" id="KW-0223">Dioxygenase</keyword>
<dbReference type="GO" id="GO:0051213">
    <property type="term" value="F:dioxygenase activity"/>
    <property type="evidence" value="ECO:0007669"/>
    <property type="project" value="UniProtKB-KW"/>
</dbReference>
<evidence type="ECO:0000313" key="7">
    <source>
        <dbReference type="EMBL" id="SDB45814.1"/>
    </source>
</evidence>
<name>A0A1G6DKW2_9HYPH</name>
<dbReference type="STRING" id="665467.SAMN02982931_03551"/>
<accession>A0A1G6DKW2</accession>
<keyword evidence="4" id="KW-0408">Iron</keyword>
<keyword evidence="5" id="KW-0411">Iron-sulfur</keyword>
<dbReference type="Proteomes" id="UP000199071">
    <property type="component" value="Unassembled WGS sequence"/>
</dbReference>
<evidence type="ECO:0000256" key="1">
    <source>
        <dbReference type="ARBA" id="ARBA00022714"/>
    </source>
</evidence>
<dbReference type="GO" id="GO:0046872">
    <property type="term" value="F:metal ion binding"/>
    <property type="evidence" value="ECO:0007669"/>
    <property type="project" value="UniProtKB-KW"/>
</dbReference>
<dbReference type="PROSITE" id="PS51296">
    <property type="entry name" value="RIESKE"/>
    <property type="match status" value="1"/>
</dbReference>